<comment type="caution">
    <text evidence="2">The sequence shown here is derived from an EMBL/GenBank/DDBJ whole genome shotgun (WGS) entry which is preliminary data.</text>
</comment>
<dbReference type="OrthoDB" id="1894539at2759"/>
<evidence type="ECO:0000313" key="3">
    <source>
        <dbReference type="Proteomes" id="UP000652761"/>
    </source>
</evidence>
<feature type="non-terminal residue" evidence="2">
    <location>
        <position position="1"/>
    </location>
</feature>
<organism evidence="2 3">
    <name type="scientific">Colocasia esculenta</name>
    <name type="common">Wild taro</name>
    <name type="synonym">Arum esculentum</name>
    <dbReference type="NCBI Taxonomy" id="4460"/>
    <lineage>
        <taxon>Eukaryota</taxon>
        <taxon>Viridiplantae</taxon>
        <taxon>Streptophyta</taxon>
        <taxon>Embryophyta</taxon>
        <taxon>Tracheophyta</taxon>
        <taxon>Spermatophyta</taxon>
        <taxon>Magnoliopsida</taxon>
        <taxon>Liliopsida</taxon>
        <taxon>Araceae</taxon>
        <taxon>Aroideae</taxon>
        <taxon>Colocasieae</taxon>
        <taxon>Colocasia</taxon>
    </lineage>
</organism>
<keyword evidence="3" id="KW-1185">Reference proteome</keyword>
<protein>
    <recommendedName>
        <fullName evidence="1">FAR1 domain-containing protein</fullName>
    </recommendedName>
</protein>
<name>A0A843XQH3_COLES</name>
<dbReference type="PANTHER" id="PTHR46328">
    <property type="entry name" value="FAR-RED IMPAIRED RESPONSIVE (FAR1) FAMILY PROTEIN-RELATED"/>
    <property type="match status" value="1"/>
</dbReference>
<proteinExistence type="predicted"/>
<reference evidence="2" key="1">
    <citation type="submission" date="2017-07" db="EMBL/GenBank/DDBJ databases">
        <title>Taro Niue Genome Assembly and Annotation.</title>
        <authorList>
            <person name="Atibalentja N."/>
            <person name="Keating K."/>
            <person name="Fields C.J."/>
        </authorList>
    </citation>
    <scope>NUCLEOTIDE SEQUENCE</scope>
    <source>
        <strain evidence="2">Niue_2</strain>
        <tissue evidence="2">Leaf</tissue>
    </source>
</reference>
<evidence type="ECO:0000313" key="2">
    <source>
        <dbReference type="EMBL" id="MQM21167.1"/>
    </source>
</evidence>
<feature type="non-terminal residue" evidence="2">
    <location>
        <position position="272"/>
    </location>
</feature>
<accession>A0A843XQH3</accession>
<dbReference type="Proteomes" id="UP000652761">
    <property type="component" value="Unassembled WGS sequence"/>
</dbReference>
<gene>
    <name evidence="2" type="ORF">Taro_054201</name>
</gene>
<dbReference type="PANTHER" id="PTHR46328:SF35">
    <property type="entry name" value="PROTEIN FAR1-RELATED SEQUENCE 5-LIKE"/>
    <property type="match status" value="1"/>
</dbReference>
<dbReference type="EMBL" id="NMUH01010680">
    <property type="protein sequence ID" value="MQM21167.1"/>
    <property type="molecule type" value="Genomic_DNA"/>
</dbReference>
<evidence type="ECO:0000259" key="1">
    <source>
        <dbReference type="Pfam" id="PF03101"/>
    </source>
</evidence>
<dbReference type="InterPro" id="IPR004330">
    <property type="entry name" value="FAR1_DNA_bnd_dom"/>
</dbReference>
<dbReference type="AlphaFoldDB" id="A0A843XQH3"/>
<sequence>SKSLACILQNSNEKHLELYVSSPPDCPFSYPCTLRWKLNFMQSTSKFSDMENVTMQCGSPGTASAGVMLQMSPPKHAPPFLSSYQISRSFLYPFMRPYTPSFMHYIPTAYVQLHANNDEKKAEHQSPEVPPKQNKLYNTYAKRVGFGITVTDSRRKNDLCVYKRFNCHYGSQSRRGKDVISHRDSSKIGCKASVRVRHDKDTNTYIMYNVILEHNHILHLTAAMYFRSHRKICTPKKAEILNMRIDSWAKCHMLTDEGDMSGVTFMVSGLRG</sequence>
<feature type="domain" description="FAR1" evidence="1">
    <location>
        <begin position="136"/>
        <end position="218"/>
    </location>
</feature>
<dbReference type="Pfam" id="PF03101">
    <property type="entry name" value="FAR1"/>
    <property type="match status" value="1"/>
</dbReference>